<dbReference type="GO" id="GO:0006511">
    <property type="term" value="P:ubiquitin-dependent protein catabolic process"/>
    <property type="evidence" value="ECO:0007669"/>
    <property type="project" value="TreeGrafter"/>
</dbReference>
<dbReference type="GO" id="GO:0070936">
    <property type="term" value="P:protein K48-linked ubiquitination"/>
    <property type="evidence" value="ECO:0007669"/>
    <property type="project" value="TreeGrafter"/>
</dbReference>
<evidence type="ECO:0000256" key="5">
    <source>
        <dbReference type="ARBA" id="ARBA00022833"/>
    </source>
</evidence>
<protein>
    <recommendedName>
        <fullName evidence="8">RING-type domain-containing protein</fullName>
    </recommendedName>
</protein>
<proteinExistence type="predicted"/>
<dbReference type="InterPro" id="IPR013083">
    <property type="entry name" value="Znf_RING/FYVE/PHD"/>
</dbReference>
<keyword evidence="2" id="KW-0479">Metal-binding</keyword>
<dbReference type="Proteomes" id="UP001286313">
    <property type="component" value="Unassembled WGS sequence"/>
</dbReference>
<dbReference type="GO" id="GO:0005829">
    <property type="term" value="C:cytosol"/>
    <property type="evidence" value="ECO:0007669"/>
    <property type="project" value="TreeGrafter"/>
</dbReference>
<dbReference type="Pfam" id="PF13920">
    <property type="entry name" value="zf-C3HC4_3"/>
    <property type="match status" value="1"/>
</dbReference>
<dbReference type="PROSITE" id="PS00518">
    <property type="entry name" value="ZF_RING_1"/>
    <property type="match status" value="1"/>
</dbReference>
<accession>A0AAE1EQX5</accession>
<keyword evidence="3 6" id="KW-0863">Zinc-finger</keyword>
<evidence type="ECO:0000259" key="8">
    <source>
        <dbReference type="PROSITE" id="PS50089"/>
    </source>
</evidence>
<evidence type="ECO:0000313" key="9">
    <source>
        <dbReference type="EMBL" id="KAK3859829.1"/>
    </source>
</evidence>
<evidence type="ECO:0000256" key="4">
    <source>
        <dbReference type="ARBA" id="ARBA00022786"/>
    </source>
</evidence>
<dbReference type="GO" id="GO:0042393">
    <property type="term" value="F:histone binding"/>
    <property type="evidence" value="ECO:0007669"/>
    <property type="project" value="TreeGrafter"/>
</dbReference>
<name>A0AAE1EQX5_PETCI</name>
<dbReference type="InterPro" id="IPR001841">
    <property type="entry name" value="Znf_RING"/>
</dbReference>
<dbReference type="AlphaFoldDB" id="A0AAE1EQX5"/>
<evidence type="ECO:0000313" key="10">
    <source>
        <dbReference type="Proteomes" id="UP001286313"/>
    </source>
</evidence>
<dbReference type="Gene3D" id="3.30.40.10">
    <property type="entry name" value="Zinc/RING finger domain, C3HC4 (zinc finger)"/>
    <property type="match status" value="1"/>
</dbReference>
<dbReference type="GO" id="GO:0005634">
    <property type="term" value="C:nucleus"/>
    <property type="evidence" value="ECO:0007669"/>
    <property type="project" value="TreeGrafter"/>
</dbReference>
<feature type="domain" description="RING-type" evidence="8">
    <location>
        <begin position="192"/>
        <end position="230"/>
    </location>
</feature>
<evidence type="ECO:0000256" key="1">
    <source>
        <dbReference type="ARBA" id="ARBA00022679"/>
    </source>
</evidence>
<organism evidence="9 10">
    <name type="scientific">Petrolisthes cinctipes</name>
    <name type="common">Flat porcelain crab</name>
    <dbReference type="NCBI Taxonomy" id="88211"/>
    <lineage>
        <taxon>Eukaryota</taxon>
        <taxon>Metazoa</taxon>
        <taxon>Ecdysozoa</taxon>
        <taxon>Arthropoda</taxon>
        <taxon>Crustacea</taxon>
        <taxon>Multicrustacea</taxon>
        <taxon>Malacostraca</taxon>
        <taxon>Eumalacostraca</taxon>
        <taxon>Eucarida</taxon>
        <taxon>Decapoda</taxon>
        <taxon>Pleocyemata</taxon>
        <taxon>Anomura</taxon>
        <taxon>Galatheoidea</taxon>
        <taxon>Porcellanidae</taxon>
        <taxon>Petrolisthes</taxon>
    </lineage>
</organism>
<gene>
    <name evidence="9" type="ORF">Pcinc_034084</name>
</gene>
<feature type="coiled-coil region" evidence="7">
    <location>
        <begin position="112"/>
        <end position="153"/>
    </location>
</feature>
<dbReference type="GO" id="GO:0061630">
    <property type="term" value="F:ubiquitin protein ligase activity"/>
    <property type="evidence" value="ECO:0007669"/>
    <property type="project" value="TreeGrafter"/>
</dbReference>
<keyword evidence="5" id="KW-0862">Zinc</keyword>
<keyword evidence="7" id="KW-0175">Coiled coil</keyword>
<evidence type="ECO:0000256" key="3">
    <source>
        <dbReference type="ARBA" id="ARBA00022771"/>
    </source>
</evidence>
<sequence>MNMGVKQANAHQPESKQECMECQLEEETAQLPNLKEELESKMAQINILQLEIEVIKADHYAKENKQQQVEEEWKRRQEALARGRERLIVELNGAKEALKQKDLMNEYWYSALMEKEEQNSQTESALEETNKQLEEMKELNSLLKDESIKLKENMNLQKATCMSLESVLAESAITKREVLESVSYVFENELQCSICNELFICAVILNCSHTFCKSCIDQWKKSKRNCPNCRSFITSETRVLVLDNFIEKVVPNLPDDLVKSRAKVVQERKAPLYRKS</sequence>
<comment type="caution">
    <text evidence="9">The sequence shown here is derived from an EMBL/GenBank/DDBJ whole genome shotgun (WGS) entry which is preliminary data.</text>
</comment>
<evidence type="ECO:0000256" key="2">
    <source>
        <dbReference type="ARBA" id="ARBA00022723"/>
    </source>
</evidence>
<keyword evidence="1" id="KW-0808">Transferase</keyword>
<evidence type="ECO:0000256" key="6">
    <source>
        <dbReference type="PROSITE-ProRule" id="PRU00175"/>
    </source>
</evidence>
<dbReference type="EMBL" id="JAWQEG010004899">
    <property type="protein sequence ID" value="KAK3859829.1"/>
    <property type="molecule type" value="Genomic_DNA"/>
</dbReference>
<dbReference type="PANTHER" id="PTHR15067">
    <property type="entry name" value="E3 UBIQUITIN-PROTEIN LIGASE RNF8"/>
    <property type="match status" value="1"/>
</dbReference>
<dbReference type="SMART" id="SM00184">
    <property type="entry name" value="RING"/>
    <property type="match status" value="1"/>
</dbReference>
<reference evidence="9" key="1">
    <citation type="submission" date="2023-10" db="EMBL/GenBank/DDBJ databases">
        <title>Genome assemblies of two species of porcelain crab, Petrolisthes cinctipes and Petrolisthes manimaculis (Anomura: Porcellanidae).</title>
        <authorList>
            <person name="Angst P."/>
        </authorList>
    </citation>
    <scope>NUCLEOTIDE SEQUENCE</scope>
    <source>
        <strain evidence="9">PB745_01</strain>
        <tissue evidence="9">Gill</tissue>
    </source>
</reference>
<keyword evidence="10" id="KW-1185">Reference proteome</keyword>
<feature type="coiled-coil region" evidence="7">
    <location>
        <begin position="17"/>
        <end position="58"/>
    </location>
</feature>
<keyword evidence="4" id="KW-0833">Ubl conjugation pathway</keyword>
<dbReference type="GO" id="GO:0000151">
    <property type="term" value="C:ubiquitin ligase complex"/>
    <property type="evidence" value="ECO:0007669"/>
    <property type="project" value="TreeGrafter"/>
</dbReference>
<dbReference type="InterPro" id="IPR017907">
    <property type="entry name" value="Znf_RING_CS"/>
</dbReference>
<dbReference type="PROSITE" id="PS50089">
    <property type="entry name" value="ZF_RING_2"/>
    <property type="match status" value="1"/>
</dbReference>
<dbReference type="SUPFAM" id="SSF57850">
    <property type="entry name" value="RING/U-box"/>
    <property type="match status" value="1"/>
</dbReference>
<dbReference type="PANTHER" id="PTHR15067:SF4">
    <property type="entry name" value="E3 UBIQUITIN-PROTEIN LIGASE RNF8"/>
    <property type="match status" value="1"/>
</dbReference>
<evidence type="ECO:0000256" key="7">
    <source>
        <dbReference type="SAM" id="Coils"/>
    </source>
</evidence>
<dbReference type="GO" id="GO:0008270">
    <property type="term" value="F:zinc ion binding"/>
    <property type="evidence" value="ECO:0007669"/>
    <property type="project" value="UniProtKB-KW"/>
</dbReference>
<dbReference type="GO" id="GO:0006302">
    <property type="term" value="P:double-strand break repair"/>
    <property type="evidence" value="ECO:0007669"/>
    <property type="project" value="TreeGrafter"/>
</dbReference>
<dbReference type="GO" id="GO:0035861">
    <property type="term" value="C:site of double-strand break"/>
    <property type="evidence" value="ECO:0007669"/>
    <property type="project" value="TreeGrafter"/>
</dbReference>